<reference evidence="1 2" key="1">
    <citation type="journal article" date="2021" name="MBio">
        <title>Poor Competitiveness of Bradyrhizobium in Pigeon Pea Root Colonization in Indian Soils.</title>
        <authorList>
            <person name="Chalasani D."/>
            <person name="Basu A."/>
            <person name="Pullabhotla S.V.S.R.N."/>
            <person name="Jorrin B."/>
            <person name="Neal A.L."/>
            <person name="Poole P.S."/>
            <person name="Podile A.R."/>
            <person name="Tkacz A."/>
        </authorList>
    </citation>
    <scope>NUCLEOTIDE SEQUENCE [LARGE SCALE GENOMIC DNA]</scope>
    <source>
        <strain evidence="1 2">HU56</strain>
    </source>
</reference>
<gene>
    <name evidence="1" type="ORF">JNB85_09410</name>
</gene>
<accession>A0ABS7GRP4</accession>
<protein>
    <submittedName>
        <fullName evidence="1">Uncharacterized protein</fullName>
    </submittedName>
</protein>
<organism evidence="1 2">
    <name type="scientific">Rhizobium mesosinicum</name>
    <dbReference type="NCBI Taxonomy" id="335017"/>
    <lineage>
        <taxon>Bacteria</taxon>
        <taxon>Pseudomonadati</taxon>
        <taxon>Pseudomonadota</taxon>
        <taxon>Alphaproteobacteria</taxon>
        <taxon>Hyphomicrobiales</taxon>
        <taxon>Rhizobiaceae</taxon>
        <taxon>Rhizobium/Agrobacterium group</taxon>
        <taxon>Rhizobium</taxon>
    </lineage>
</organism>
<evidence type="ECO:0000313" key="2">
    <source>
        <dbReference type="Proteomes" id="UP000717752"/>
    </source>
</evidence>
<keyword evidence="2" id="KW-1185">Reference proteome</keyword>
<dbReference type="Proteomes" id="UP000717752">
    <property type="component" value="Unassembled WGS sequence"/>
</dbReference>
<dbReference type="RefSeq" id="WP_220334058.1">
    <property type="nucleotide sequence ID" value="NZ_JAEUAK010000003.1"/>
</dbReference>
<comment type="caution">
    <text evidence="1">The sequence shown here is derived from an EMBL/GenBank/DDBJ whole genome shotgun (WGS) entry which is preliminary data.</text>
</comment>
<dbReference type="EMBL" id="JAEUAK010000003">
    <property type="protein sequence ID" value="MBW9052628.1"/>
    <property type="molecule type" value="Genomic_DNA"/>
</dbReference>
<proteinExistence type="predicted"/>
<name>A0ABS7GRP4_9HYPH</name>
<sequence length="80" mass="7975">MKGIERPSALEGSANLHSAKAIAAGTPGNLGVPLIIVPLAASNNWHDGRSSLPAFDANAVPPKGVGNARAAIALLARSAI</sequence>
<evidence type="ECO:0000313" key="1">
    <source>
        <dbReference type="EMBL" id="MBW9052628.1"/>
    </source>
</evidence>